<dbReference type="Gene3D" id="3.30.70.20">
    <property type="match status" value="1"/>
</dbReference>
<keyword evidence="4 9" id="KW-0004">4Fe-4S</keyword>
<evidence type="ECO:0000313" key="12">
    <source>
        <dbReference type="Proteomes" id="UP000245133"/>
    </source>
</evidence>
<keyword evidence="3 9" id="KW-0813">Transport</keyword>
<evidence type="ECO:0000256" key="8">
    <source>
        <dbReference type="ARBA" id="ARBA00023014"/>
    </source>
</evidence>
<comment type="cofactor">
    <cofactor evidence="2 9">
        <name>[4Fe-4S] cluster</name>
        <dbReference type="ChEBI" id="CHEBI:49883"/>
    </cofactor>
</comment>
<dbReference type="GO" id="GO:0046872">
    <property type="term" value="F:metal ion binding"/>
    <property type="evidence" value="ECO:0007669"/>
    <property type="project" value="UniProtKB-UniRule"/>
</dbReference>
<keyword evidence="7 9" id="KW-0408">Iron</keyword>
<dbReference type="PRINTS" id="PR00354">
    <property type="entry name" value="7FE8SFRDOXIN"/>
</dbReference>
<evidence type="ECO:0000256" key="2">
    <source>
        <dbReference type="ARBA" id="ARBA00001966"/>
    </source>
</evidence>
<proteinExistence type="predicted"/>
<keyword evidence="8 9" id="KW-0411">Iron-sulfur</keyword>
<dbReference type="PROSITE" id="PS00198">
    <property type="entry name" value="4FE4S_FER_1"/>
    <property type="match status" value="1"/>
</dbReference>
<protein>
    <recommendedName>
        <fullName evidence="9">Ferredoxin</fullName>
    </recommendedName>
</protein>
<comment type="function">
    <text evidence="9">Ferredoxins are iron-sulfur proteins that transfer electrons in a wide variety of metabolic reactions.</text>
</comment>
<dbReference type="OrthoDB" id="9803397at2"/>
<evidence type="ECO:0000256" key="4">
    <source>
        <dbReference type="ARBA" id="ARBA00022485"/>
    </source>
</evidence>
<feature type="domain" description="4Fe-4S ferredoxin-type" evidence="10">
    <location>
        <begin position="31"/>
        <end position="60"/>
    </location>
</feature>
<dbReference type="EMBL" id="BFBB01000002">
    <property type="protein sequence ID" value="GBF48823.1"/>
    <property type="molecule type" value="Genomic_DNA"/>
</dbReference>
<keyword evidence="6 9" id="KW-0249">Electron transport</keyword>
<evidence type="ECO:0000256" key="9">
    <source>
        <dbReference type="RuleBase" id="RU365098"/>
    </source>
</evidence>
<dbReference type="Proteomes" id="UP000245133">
    <property type="component" value="Unassembled WGS sequence"/>
</dbReference>
<evidence type="ECO:0000259" key="10">
    <source>
        <dbReference type="PROSITE" id="PS51379"/>
    </source>
</evidence>
<dbReference type="RefSeq" id="WP_108973039.1">
    <property type="nucleotide sequence ID" value="NZ_BFBB01000002.1"/>
</dbReference>
<evidence type="ECO:0000256" key="7">
    <source>
        <dbReference type="ARBA" id="ARBA00023004"/>
    </source>
</evidence>
<dbReference type="InterPro" id="IPR017896">
    <property type="entry name" value="4Fe4S_Fe-S-bd"/>
</dbReference>
<comment type="cofactor">
    <cofactor evidence="1">
        <name>[3Fe-4S] cluster</name>
        <dbReference type="ChEBI" id="CHEBI:21137"/>
    </cofactor>
</comment>
<reference evidence="11 12" key="1">
    <citation type="submission" date="2018-02" db="EMBL/GenBank/DDBJ databases">
        <title>Novel Leptospira species isolated from soil and water in Japan.</title>
        <authorList>
            <person name="Nakao R."/>
            <person name="Masuzawa T."/>
        </authorList>
    </citation>
    <scope>NUCLEOTIDE SEQUENCE [LARGE SCALE GENOMIC DNA]</scope>
    <source>
        <strain evidence="11 12">YH101</strain>
    </source>
</reference>
<dbReference type="AlphaFoldDB" id="A0A2P2DW21"/>
<evidence type="ECO:0000256" key="6">
    <source>
        <dbReference type="ARBA" id="ARBA00022982"/>
    </source>
</evidence>
<organism evidence="11 12">
    <name type="scientific">Leptospira ryugenii</name>
    <dbReference type="NCBI Taxonomy" id="1917863"/>
    <lineage>
        <taxon>Bacteria</taxon>
        <taxon>Pseudomonadati</taxon>
        <taxon>Spirochaetota</taxon>
        <taxon>Spirochaetia</taxon>
        <taxon>Leptospirales</taxon>
        <taxon>Leptospiraceae</taxon>
        <taxon>Leptospira</taxon>
    </lineage>
</organism>
<dbReference type="InterPro" id="IPR050294">
    <property type="entry name" value="RnfB_subfamily"/>
</dbReference>
<dbReference type="PANTHER" id="PTHR42859">
    <property type="entry name" value="OXIDOREDUCTASE"/>
    <property type="match status" value="1"/>
</dbReference>
<dbReference type="Pfam" id="PF00037">
    <property type="entry name" value="Fer4"/>
    <property type="match status" value="1"/>
</dbReference>
<keyword evidence="5 9" id="KW-0479">Metal-binding</keyword>
<evidence type="ECO:0000313" key="11">
    <source>
        <dbReference type="EMBL" id="GBF48823.1"/>
    </source>
</evidence>
<keyword evidence="12" id="KW-1185">Reference proteome</keyword>
<dbReference type="PANTHER" id="PTHR42859:SF2">
    <property type="entry name" value="FERREDOXIN"/>
    <property type="match status" value="1"/>
</dbReference>
<name>A0A2P2DW21_9LEPT</name>
<dbReference type="GO" id="GO:0051539">
    <property type="term" value="F:4 iron, 4 sulfur cluster binding"/>
    <property type="evidence" value="ECO:0007669"/>
    <property type="project" value="UniProtKB-UniRule"/>
</dbReference>
<dbReference type="PROSITE" id="PS51379">
    <property type="entry name" value="4FE4S_FER_2"/>
    <property type="match status" value="1"/>
</dbReference>
<gene>
    <name evidence="11" type="ORF">LPTSP4_03230</name>
</gene>
<sequence>MAHIITSKCKENRYTDCVEVCPVDAFHLLENMLVINPETCIDCSACVAECPVSAIYSDQLIPEEEKPFIEFNERESKTSPVIAKKIPPLAK</sequence>
<dbReference type="SUPFAM" id="SSF54862">
    <property type="entry name" value="4Fe-4S ferredoxins"/>
    <property type="match status" value="1"/>
</dbReference>
<evidence type="ECO:0000256" key="1">
    <source>
        <dbReference type="ARBA" id="ARBA00001927"/>
    </source>
</evidence>
<dbReference type="InterPro" id="IPR017900">
    <property type="entry name" value="4Fe4S_Fe_S_CS"/>
</dbReference>
<comment type="caution">
    <text evidence="11">The sequence shown here is derived from an EMBL/GenBank/DDBJ whole genome shotgun (WGS) entry which is preliminary data.</text>
</comment>
<evidence type="ECO:0000256" key="3">
    <source>
        <dbReference type="ARBA" id="ARBA00022448"/>
    </source>
</evidence>
<evidence type="ECO:0000256" key="5">
    <source>
        <dbReference type="ARBA" id="ARBA00022723"/>
    </source>
</evidence>
<dbReference type="GO" id="GO:0009055">
    <property type="term" value="F:electron transfer activity"/>
    <property type="evidence" value="ECO:0007669"/>
    <property type="project" value="UniProtKB-UniRule"/>
</dbReference>
<dbReference type="InterPro" id="IPR000813">
    <property type="entry name" value="7Fe_ferredoxin"/>
</dbReference>
<accession>A0A2P2DW21</accession>